<dbReference type="Gene3D" id="3.30.420.10">
    <property type="entry name" value="Ribonuclease H-like superfamily/Ribonuclease H"/>
    <property type="match status" value="1"/>
</dbReference>
<dbReference type="Pfam" id="PF02866">
    <property type="entry name" value="Ldh_1_C"/>
    <property type="match status" value="1"/>
</dbReference>
<evidence type="ECO:0000313" key="12">
    <source>
        <dbReference type="Proteomes" id="UP001148838"/>
    </source>
</evidence>
<feature type="region of interest" description="Disordered" evidence="8">
    <location>
        <begin position="537"/>
        <end position="556"/>
    </location>
</feature>
<evidence type="ECO:0000256" key="5">
    <source>
        <dbReference type="ARBA" id="ARBA00022532"/>
    </source>
</evidence>
<proteinExistence type="inferred from homology"/>
<dbReference type="Pfam" id="PF00056">
    <property type="entry name" value="Ldh_1_N"/>
    <property type="match status" value="1"/>
</dbReference>
<dbReference type="InterPro" id="IPR001236">
    <property type="entry name" value="Lactate/malate_DH_N"/>
</dbReference>
<evidence type="ECO:0000256" key="1">
    <source>
        <dbReference type="ARBA" id="ARBA00008824"/>
    </source>
</evidence>
<evidence type="ECO:0000256" key="6">
    <source>
        <dbReference type="ARBA" id="ARBA00023002"/>
    </source>
</evidence>
<evidence type="ECO:0000256" key="4">
    <source>
        <dbReference type="ARBA" id="ARBA00016075"/>
    </source>
</evidence>
<protein>
    <recommendedName>
        <fullName evidence="4">Malate dehydrogenase, mitochondrial</fullName>
        <ecNumber evidence="3">1.1.1.37</ecNumber>
    </recommendedName>
</protein>
<name>A0ABQ8THH7_PERAM</name>
<keyword evidence="6" id="KW-0560">Oxidoreductase</keyword>
<dbReference type="InterPro" id="IPR001888">
    <property type="entry name" value="Transposase_1"/>
</dbReference>
<dbReference type="Gene3D" id="3.40.50.720">
    <property type="entry name" value="NAD(P)-binding Rossmann-like Domain"/>
    <property type="match status" value="1"/>
</dbReference>
<organism evidence="11 12">
    <name type="scientific">Periplaneta americana</name>
    <name type="common">American cockroach</name>
    <name type="synonym">Blatta americana</name>
    <dbReference type="NCBI Taxonomy" id="6978"/>
    <lineage>
        <taxon>Eukaryota</taxon>
        <taxon>Metazoa</taxon>
        <taxon>Ecdysozoa</taxon>
        <taxon>Arthropoda</taxon>
        <taxon>Hexapoda</taxon>
        <taxon>Insecta</taxon>
        <taxon>Pterygota</taxon>
        <taxon>Neoptera</taxon>
        <taxon>Polyneoptera</taxon>
        <taxon>Dictyoptera</taxon>
        <taxon>Blattodea</taxon>
        <taxon>Blattoidea</taxon>
        <taxon>Blattidae</taxon>
        <taxon>Blattinae</taxon>
        <taxon>Periplaneta</taxon>
    </lineage>
</organism>
<evidence type="ECO:0000256" key="8">
    <source>
        <dbReference type="SAM" id="MobiDB-lite"/>
    </source>
</evidence>
<reference evidence="11 12" key="1">
    <citation type="journal article" date="2022" name="Allergy">
        <title>Genome assembly and annotation of Periplaneta americana reveal a comprehensive cockroach allergen profile.</title>
        <authorList>
            <person name="Wang L."/>
            <person name="Xiong Q."/>
            <person name="Saelim N."/>
            <person name="Wang L."/>
            <person name="Nong W."/>
            <person name="Wan A.T."/>
            <person name="Shi M."/>
            <person name="Liu X."/>
            <person name="Cao Q."/>
            <person name="Hui J.H.L."/>
            <person name="Sookrung N."/>
            <person name="Leung T.F."/>
            <person name="Tungtrongchitr A."/>
            <person name="Tsui S.K.W."/>
        </authorList>
    </citation>
    <scope>NUCLEOTIDE SEQUENCE [LARGE SCALE GENOMIC DNA]</scope>
    <source>
        <strain evidence="11">PWHHKU_190912</strain>
    </source>
</reference>
<dbReference type="EMBL" id="JAJSOF020000011">
    <property type="protein sequence ID" value="KAJ4445295.1"/>
    <property type="molecule type" value="Genomic_DNA"/>
</dbReference>
<feature type="domain" description="Lactate/malate dehydrogenase C-terminal" evidence="10">
    <location>
        <begin position="202"/>
        <end position="332"/>
    </location>
</feature>
<feature type="domain" description="Lactate/malate dehydrogenase N-terminal" evidence="9">
    <location>
        <begin position="56"/>
        <end position="199"/>
    </location>
</feature>
<dbReference type="Gene3D" id="3.90.110.10">
    <property type="entry name" value="Lactate dehydrogenase/glycoside hydrolase, family 4, C-terminal"/>
    <property type="match status" value="1"/>
</dbReference>
<dbReference type="Pfam" id="PF01359">
    <property type="entry name" value="Transposase_1"/>
    <property type="match status" value="1"/>
</dbReference>
<evidence type="ECO:0000256" key="7">
    <source>
        <dbReference type="ARBA" id="ARBA00023027"/>
    </source>
</evidence>
<evidence type="ECO:0000259" key="10">
    <source>
        <dbReference type="Pfam" id="PF02866"/>
    </source>
</evidence>
<dbReference type="PANTHER" id="PTHR11540">
    <property type="entry name" value="MALATE AND LACTATE DEHYDROGENASE"/>
    <property type="match status" value="1"/>
</dbReference>
<sequence length="747" mass="82557">MSPGSSTESYPAFARIGLRENPGKNLNQVTYPERDSNPSHLVSRPDTLTVTPQRNTKVAVCGASGGIGQPLALLLKASPYVTELSLYDIVHTPGVAADLSHIETPAKVKGYNGPEQLKDSLKGAEVVIIPAGVPRKPGMTRDDLFNTNASIVRDLAQACAEVCPKALIGIISNPVNSTVPIASEVFQKAGVYDPNRIFGVSTLDVVRANTFVAEAKNLDPTKVNVPVVGGHSGVTIIPLISQAKPTVEFNKDKLKALTERIQEAGTEVVKAKAGAGSATLSMAFAGARFGIALCKALKGEPNVIECAFVRSNITEAKYFSTPLLLGVSKHTCVISWVVHGKQSLDSAGPVKTFSLSTQQETVECMHCKQNYSLCCDGDLNAHVGTRDVTVRVTGKHQVLPEIRQNCWQNVSNDAASVDAVSRSVVFRWHRRFLQGRDSLEDDVRTGRPQTIRTERKIQEVATLVHANRSQSVDDIAATVGGQPCVPRILSQDQRDDRMTICGDLISSADDDLTFLNRIITGDETWCFLYDPQLKRQSATWKTPSSPPQKKLRQDRSKGKVMLELFFDSNGIVHMEFIPEGATVNKTRYKEILGRLRDSIRCKRPELWRTKNWLLLHDNAPAHRSVLVQEELARQQVTVLPHPPYSPDLSPCDFFLFPRMKATLRGRRFHSSEEVMTATREAIRDLPANIFQRCFQQLYQCWQTCITANGDYLREDVVLFKCTLCYAASCDTSRFLWEPTLQASSLRT</sequence>
<dbReference type="SUPFAM" id="SSF51735">
    <property type="entry name" value="NAD(P)-binding Rossmann-fold domains"/>
    <property type="match status" value="1"/>
</dbReference>
<comment type="caution">
    <text evidence="11">The sequence shown here is derived from an EMBL/GenBank/DDBJ whole genome shotgun (WGS) entry which is preliminary data.</text>
</comment>
<dbReference type="InterPro" id="IPR036291">
    <property type="entry name" value="NAD(P)-bd_dom_sf"/>
</dbReference>
<dbReference type="InterPro" id="IPR010097">
    <property type="entry name" value="Malate_DH_type1"/>
</dbReference>
<evidence type="ECO:0000259" key="9">
    <source>
        <dbReference type="Pfam" id="PF00056"/>
    </source>
</evidence>
<dbReference type="CDD" id="cd01337">
    <property type="entry name" value="MDH_glyoxysomal_mitochondrial"/>
    <property type="match status" value="1"/>
</dbReference>
<accession>A0ABQ8THH7</accession>
<keyword evidence="12" id="KW-1185">Reference proteome</keyword>
<dbReference type="EC" id="1.1.1.37" evidence="3"/>
<comment type="subunit">
    <text evidence="2">Homodimer.</text>
</comment>
<dbReference type="SUPFAM" id="SSF56327">
    <property type="entry name" value="LDH C-terminal domain-like"/>
    <property type="match status" value="1"/>
</dbReference>
<gene>
    <name evidence="11" type="ORF">ANN_07100</name>
</gene>
<dbReference type="NCBIfam" id="TIGR01772">
    <property type="entry name" value="MDH_euk_gproteo"/>
    <property type="match status" value="1"/>
</dbReference>
<evidence type="ECO:0000256" key="3">
    <source>
        <dbReference type="ARBA" id="ARBA00012995"/>
    </source>
</evidence>
<keyword evidence="7" id="KW-0520">NAD</keyword>
<evidence type="ECO:0000313" key="11">
    <source>
        <dbReference type="EMBL" id="KAJ4445295.1"/>
    </source>
</evidence>
<comment type="similarity">
    <text evidence="1">Belongs to the LDH/MDH superfamily. MDH type 1 family.</text>
</comment>
<evidence type="ECO:0000256" key="2">
    <source>
        <dbReference type="ARBA" id="ARBA00011738"/>
    </source>
</evidence>
<dbReference type="Proteomes" id="UP001148838">
    <property type="component" value="Unassembled WGS sequence"/>
</dbReference>
<keyword evidence="5" id="KW-0816">Tricarboxylic acid cycle</keyword>
<dbReference type="InterPro" id="IPR036397">
    <property type="entry name" value="RNaseH_sf"/>
</dbReference>
<dbReference type="PANTHER" id="PTHR11540:SF16">
    <property type="entry name" value="MALATE DEHYDROGENASE, MITOCHONDRIAL"/>
    <property type="match status" value="1"/>
</dbReference>
<dbReference type="InterPro" id="IPR015955">
    <property type="entry name" value="Lactate_DH/Glyco_Ohase_4_C"/>
</dbReference>
<dbReference type="InterPro" id="IPR022383">
    <property type="entry name" value="Lactate/malate_DH_C"/>
</dbReference>